<dbReference type="Proteomes" id="UP000299102">
    <property type="component" value="Unassembled WGS sequence"/>
</dbReference>
<name>A0A4C1WR96_EUMVA</name>
<keyword evidence="1" id="KW-0812">Transmembrane</keyword>
<keyword evidence="1" id="KW-0472">Membrane</keyword>
<sequence length="129" mass="14339">MCIISAVVYVAFGTMVYHVLWVARSWALCCWSYALATHLFPEDSGGRLLLATALASLVTAGTVLPTCLFPSVSFWANVVTIFPQVHILFLLHRKLINIDNVKVHKTLRALTLLSLISTVWNIYMATLCT</sequence>
<organism evidence="2 3">
    <name type="scientific">Eumeta variegata</name>
    <name type="common">Bagworm moth</name>
    <name type="synonym">Eumeta japonica</name>
    <dbReference type="NCBI Taxonomy" id="151549"/>
    <lineage>
        <taxon>Eukaryota</taxon>
        <taxon>Metazoa</taxon>
        <taxon>Ecdysozoa</taxon>
        <taxon>Arthropoda</taxon>
        <taxon>Hexapoda</taxon>
        <taxon>Insecta</taxon>
        <taxon>Pterygota</taxon>
        <taxon>Neoptera</taxon>
        <taxon>Endopterygota</taxon>
        <taxon>Lepidoptera</taxon>
        <taxon>Glossata</taxon>
        <taxon>Ditrysia</taxon>
        <taxon>Tineoidea</taxon>
        <taxon>Psychidae</taxon>
        <taxon>Oiketicinae</taxon>
        <taxon>Eumeta</taxon>
    </lineage>
</organism>
<protein>
    <submittedName>
        <fullName evidence="2">Uncharacterized protein</fullName>
    </submittedName>
</protein>
<feature type="transmembrane region" description="Helical" evidence="1">
    <location>
        <begin position="72"/>
        <end position="91"/>
    </location>
</feature>
<evidence type="ECO:0000313" key="2">
    <source>
        <dbReference type="EMBL" id="GBP53791.1"/>
    </source>
</evidence>
<accession>A0A4C1WR96</accession>
<evidence type="ECO:0000256" key="1">
    <source>
        <dbReference type="SAM" id="Phobius"/>
    </source>
</evidence>
<proteinExistence type="predicted"/>
<dbReference type="EMBL" id="BGZK01000633">
    <property type="protein sequence ID" value="GBP53791.1"/>
    <property type="molecule type" value="Genomic_DNA"/>
</dbReference>
<evidence type="ECO:0000313" key="3">
    <source>
        <dbReference type="Proteomes" id="UP000299102"/>
    </source>
</evidence>
<feature type="transmembrane region" description="Helical" evidence="1">
    <location>
        <begin position="15"/>
        <end position="36"/>
    </location>
</feature>
<keyword evidence="1" id="KW-1133">Transmembrane helix</keyword>
<feature type="transmembrane region" description="Helical" evidence="1">
    <location>
        <begin position="103"/>
        <end position="123"/>
    </location>
</feature>
<feature type="transmembrane region" description="Helical" evidence="1">
    <location>
        <begin position="48"/>
        <end position="66"/>
    </location>
</feature>
<comment type="caution">
    <text evidence="2">The sequence shown here is derived from an EMBL/GenBank/DDBJ whole genome shotgun (WGS) entry which is preliminary data.</text>
</comment>
<reference evidence="2 3" key="1">
    <citation type="journal article" date="2019" name="Commun. Biol.">
        <title>The bagworm genome reveals a unique fibroin gene that provides high tensile strength.</title>
        <authorList>
            <person name="Kono N."/>
            <person name="Nakamura H."/>
            <person name="Ohtoshi R."/>
            <person name="Tomita M."/>
            <person name="Numata K."/>
            <person name="Arakawa K."/>
        </authorList>
    </citation>
    <scope>NUCLEOTIDE SEQUENCE [LARGE SCALE GENOMIC DNA]</scope>
</reference>
<gene>
    <name evidence="2" type="ORF">EVAR_84275_1</name>
</gene>
<dbReference type="AlphaFoldDB" id="A0A4C1WR96"/>
<keyword evidence="3" id="KW-1185">Reference proteome</keyword>